<dbReference type="SUPFAM" id="SSF161098">
    <property type="entry name" value="MetI-like"/>
    <property type="match status" value="1"/>
</dbReference>
<organism evidence="10">
    <name type="scientific">marine sediment metagenome</name>
    <dbReference type="NCBI Taxonomy" id="412755"/>
    <lineage>
        <taxon>unclassified sequences</taxon>
        <taxon>metagenomes</taxon>
        <taxon>ecological metagenomes</taxon>
    </lineage>
</organism>
<evidence type="ECO:0000256" key="2">
    <source>
        <dbReference type="ARBA" id="ARBA00022448"/>
    </source>
</evidence>
<dbReference type="Gene3D" id="1.10.3720.10">
    <property type="entry name" value="MetI-like"/>
    <property type="match status" value="1"/>
</dbReference>
<dbReference type="CDD" id="cd06261">
    <property type="entry name" value="TM_PBP2"/>
    <property type="match status" value="1"/>
</dbReference>
<dbReference type="EMBL" id="BARS01015726">
    <property type="protein sequence ID" value="GAF93678.1"/>
    <property type="molecule type" value="Genomic_DNA"/>
</dbReference>
<dbReference type="InterPro" id="IPR000515">
    <property type="entry name" value="MetI-like"/>
</dbReference>
<keyword evidence="3" id="KW-1003">Cell membrane</keyword>
<evidence type="ECO:0000256" key="3">
    <source>
        <dbReference type="ARBA" id="ARBA00022475"/>
    </source>
</evidence>
<dbReference type="GO" id="GO:0055085">
    <property type="term" value="P:transmembrane transport"/>
    <property type="evidence" value="ECO:0007669"/>
    <property type="project" value="InterPro"/>
</dbReference>
<feature type="domain" description="ABC transmembrane type-1" evidence="9">
    <location>
        <begin position="7"/>
        <end position="218"/>
    </location>
</feature>
<feature type="transmembrane region" description="Helical" evidence="8">
    <location>
        <begin position="49"/>
        <end position="68"/>
    </location>
</feature>
<dbReference type="GO" id="GO:0005886">
    <property type="term" value="C:plasma membrane"/>
    <property type="evidence" value="ECO:0007669"/>
    <property type="project" value="UniProtKB-SubCell"/>
</dbReference>
<dbReference type="AlphaFoldDB" id="X0TJG2"/>
<dbReference type="PROSITE" id="PS50928">
    <property type="entry name" value="ABC_TM1"/>
    <property type="match status" value="1"/>
</dbReference>
<feature type="transmembrane region" description="Helical" evidence="8">
    <location>
        <begin position="15"/>
        <end position="37"/>
    </location>
</feature>
<keyword evidence="5 8" id="KW-0812">Transmembrane</keyword>
<sequence length="231" mass="25007">SRIIYGTRVSLSVGLMGATVSFVIGIAYGLIAGYAGGKVDNYMMRLVDIGYGVPTLLLIILLMVYFKSSFASIQPGTLGGMLSSIDNALGGMFFIFIGIGITSWLGMARLARGMTLSLKEKEFIETARAMGASNLRIISRHILPNIIGPCIISQTLTIPTYILYEAFLSFIGLGVNPPTPSWGMMISEGYQGMRSYPHLVLFPALALSITMFAFNFLGDGLRDALDPHMKL</sequence>
<feature type="transmembrane region" description="Helical" evidence="8">
    <location>
        <begin position="195"/>
        <end position="217"/>
    </location>
</feature>
<evidence type="ECO:0000259" key="9">
    <source>
        <dbReference type="PROSITE" id="PS50928"/>
    </source>
</evidence>
<evidence type="ECO:0000256" key="8">
    <source>
        <dbReference type="SAM" id="Phobius"/>
    </source>
</evidence>
<evidence type="ECO:0000256" key="7">
    <source>
        <dbReference type="ARBA" id="ARBA00023136"/>
    </source>
</evidence>
<keyword evidence="2" id="KW-0813">Transport</keyword>
<keyword evidence="7 8" id="KW-0472">Membrane</keyword>
<feature type="transmembrane region" description="Helical" evidence="8">
    <location>
        <begin position="146"/>
        <end position="175"/>
    </location>
</feature>
<dbReference type="Pfam" id="PF00528">
    <property type="entry name" value="BPD_transp_1"/>
    <property type="match status" value="1"/>
</dbReference>
<feature type="transmembrane region" description="Helical" evidence="8">
    <location>
        <begin position="88"/>
        <end position="111"/>
    </location>
</feature>
<evidence type="ECO:0000256" key="6">
    <source>
        <dbReference type="ARBA" id="ARBA00022989"/>
    </source>
</evidence>
<proteinExistence type="predicted"/>
<evidence type="ECO:0000313" key="10">
    <source>
        <dbReference type="EMBL" id="GAF93678.1"/>
    </source>
</evidence>
<keyword evidence="4" id="KW-0997">Cell inner membrane</keyword>
<dbReference type="PANTHER" id="PTHR43386">
    <property type="entry name" value="OLIGOPEPTIDE TRANSPORT SYSTEM PERMEASE PROTEIN APPC"/>
    <property type="match status" value="1"/>
</dbReference>
<gene>
    <name evidence="10" type="ORF">S01H1_25975</name>
</gene>
<keyword evidence="6 8" id="KW-1133">Transmembrane helix</keyword>
<evidence type="ECO:0000256" key="5">
    <source>
        <dbReference type="ARBA" id="ARBA00022692"/>
    </source>
</evidence>
<reference evidence="10" key="1">
    <citation type="journal article" date="2014" name="Front. Microbiol.">
        <title>High frequency of phylogenetically diverse reductive dehalogenase-homologous genes in deep subseafloor sedimentary metagenomes.</title>
        <authorList>
            <person name="Kawai M."/>
            <person name="Futagami T."/>
            <person name="Toyoda A."/>
            <person name="Takaki Y."/>
            <person name="Nishi S."/>
            <person name="Hori S."/>
            <person name="Arai W."/>
            <person name="Tsubouchi T."/>
            <person name="Morono Y."/>
            <person name="Uchiyama I."/>
            <person name="Ito T."/>
            <person name="Fujiyama A."/>
            <person name="Inagaki F."/>
            <person name="Takami H."/>
        </authorList>
    </citation>
    <scope>NUCLEOTIDE SEQUENCE</scope>
    <source>
        <strain evidence="10">Expedition CK06-06</strain>
    </source>
</reference>
<accession>X0TJG2</accession>
<comment type="subcellular location">
    <subcellularLocation>
        <location evidence="1">Cell inner membrane</location>
        <topology evidence="1">Multi-pass membrane protein</topology>
    </subcellularLocation>
</comment>
<dbReference type="InterPro" id="IPR050366">
    <property type="entry name" value="BP-dependent_transpt_permease"/>
</dbReference>
<dbReference type="PANTHER" id="PTHR43386:SF2">
    <property type="entry name" value="OLIGOPEPTIDE TRANSPORT SYSTEM PERMEASE PROTEIN OPPC"/>
    <property type="match status" value="1"/>
</dbReference>
<evidence type="ECO:0000256" key="4">
    <source>
        <dbReference type="ARBA" id="ARBA00022519"/>
    </source>
</evidence>
<comment type="caution">
    <text evidence="10">The sequence shown here is derived from an EMBL/GenBank/DDBJ whole genome shotgun (WGS) entry which is preliminary data.</text>
</comment>
<name>X0TJG2_9ZZZZ</name>
<feature type="non-terminal residue" evidence="10">
    <location>
        <position position="1"/>
    </location>
</feature>
<dbReference type="InterPro" id="IPR035906">
    <property type="entry name" value="MetI-like_sf"/>
</dbReference>
<protein>
    <recommendedName>
        <fullName evidence="9">ABC transmembrane type-1 domain-containing protein</fullName>
    </recommendedName>
</protein>
<evidence type="ECO:0000256" key="1">
    <source>
        <dbReference type="ARBA" id="ARBA00004429"/>
    </source>
</evidence>